<name>A0A0M9A7F3_9HYME</name>
<accession>A0A0M9A7F3</accession>
<organism evidence="1 2">
    <name type="scientific">Melipona quadrifasciata</name>
    <dbReference type="NCBI Taxonomy" id="166423"/>
    <lineage>
        <taxon>Eukaryota</taxon>
        <taxon>Metazoa</taxon>
        <taxon>Ecdysozoa</taxon>
        <taxon>Arthropoda</taxon>
        <taxon>Hexapoda</taxon>
        <taxon>Insecta</taxon>
        <taxon>Pterygota</taxon>
        <taxon>Neoptera</taxon>
        <taxon>Endopterygota</taxon>
        <taxon>Hymenoptera</taxon>
        <taxon>Apocrita</taxon>
        <taxon>Aculeata</taxon>
        <taxon>Apoidea</taxon>
        <taxon>Anthophila</taxon>
        <taxon>Apidae</taxon>
        <taxon>Melipona</taxon>
    </lineage>
</organism>
<sequence length="98" mass="10941">MKDSVITEFVGAWILKVRPASVWTIFLEEEKFLLKLFDPGGQRPSGFLPLLALILTNDGQILQTFALCATAHDAFASRLKGRDKRFGRVYGIEFTPGP</sequence>
<protein>
    <submittedName>
        <fullName evidence="1">Uncharacterized protein</fullName>
    </submittedName>
</protein>
<dbReference type="Proteomes" id="UP000053105">
    <property type="component" value="Unassembled WGS sequence"/>
</dbReference>
<dbReference type="EMBL" id="KQ435732">
    <property type="protein sequence ID" value="KOX77473.1"/>
    <property type="molecule type" value="Genomic_DNA"/>
</dbReference>
<reference evidence="1 2" key="1">
    <citation type="submission" date="2015-07" db="EMBL/GenBank/DDBJ databases">
        <title>The genome of Melipona quadrifasciata.</title>
        <authorList>
            <person name="Pan H."/>
            <person name="Kapheim K."/>
        </authorList>
    </citation>
    <scope>NUCLEOTIDE SEQUENCE [LARGE SCALE GENOMIC DNA]</scope>
    <source>
        <strain evidence="1">0111107301</strain>
        <tissue evidence="1">Whole body</tissue>
    </source>
</reference>
<proteinExistence type="predicted"/>
<evidence type="ECO:0000313" key="1">
    <source>
        <dbReference type="EMBL" id="KOX77473.1"/>
    </source>
</evidence>
<evidence type="ECO:0000313" key="2">
    <source>
        <dbReference type="Proteomes" id="UP000053105"/>
    </source>
</evidence>
<keyword evidence="2" id="KW-1185">Reference proteome</keyword>
<dbReference type="AlphaFoldDB" id="A0A0M9A7F3"/>
<gene>
    <name evidence="1" type="ORF">WN51_09797</name>
</gene>